<dbReference type="RefSeq" id="WP_307731685.1">
    <property type="nucleotide sequence ID" value="NZ_BLAY01000358.1"/>
</dbReference>
<dbReference type="EMBL" id="BLAY01000358">
    <property type="protein sequence ID" value="GET44451.1"/>
    <property type="molecule type" value="Genomic_DNA"/>
</dbReference>
<gene>
    <name evidence="2" type="ORF">MiSe_92800</name>
</gene>
<keyword evidence="3" id="KW-1185">Reference proteome</keyword>
<dbReference type="AlphaFoldDB" id="A0AAV3XRH1"/>
<dbReference type="PANTHER" id="PTHR33352:SF3">
    <property type="entry name" value="SLR1612 PROTEIN"/>
    <property type="match status" value="1"/>
</dbReference>
<accession>A0AAV3XRH1</accession>
<evidence type="ECO:0000259" key="1">
    <source>
        <dbReference type="Pfam" id="PF05685"/>
    </source>
</evidence>
<sequence length="169" mass="19523">MALIPRRLIEQVDPPLSPKETLPTMYDLPSEYPEEPGLPDEFHDLQPQLLSRTLRLGDYCRENCFTASALNLYYNVKHPLWHKRPDWFLVVNVSRLYEGTDLRRSYVSWQEGQHPYVVVELLSPGTESEDLGRFYSQVSNISLQKTNSLTGETPIPQEIWSKSNGSEEV</sequence>
<proteinExistence type="predicted"/>
<dbReference type="PANTHER" id="PTHR33352">
    <property type="entry name" value="SLR1095 PROTEIN"/>
    <property type="match status" value="1"/>
</dbReference>
<dbReference type="Proteomes" id="UP001050975">
    <property type="component" value="Unassembled WGS sequence"/>
</dbReference>
<feature type="domain" description="Putative restriction endonuclease" evidence="1">
    <location>
        <begin position="33"/>
        <end position="132"/>
    </location>
</feature>
<name>A0AAV3XRH1_9CYAN</name>
<dbReference type="InterPro" id="IPR008538">
    <property type="entry name" value="Uma2"/>
</dbReference>
<evidence type="ECO:0000313" key="2">
    <source>
        <dbReference type="EMBL" id="GET44451.1"/>
    </source>
</evidence>
<reference evidence="2" key="1">
    <citation type="submission" date="2019-10" db="EMBL/GenBank/DDBJ databases">
        <title>Draft genome sequece of Microseira wollei NIES-4236.</title>
        <authorList>
            <person name="Yamaguchi H."/>
            <person name="Suzuki S."/>
            <person name="Kawachi M."/>
        </authorList>
    </citation>
    <scope>NUCLEOTIDE SEQUENCE</scope>
    <source>
        <strain evidence="2">NIES-4236</strain>
    </source>
</reference>
<organism evidence="2 3">
    <name type="scientific">Microseira wollei NIES-4236</name>
    <dbReference type="NCBI Taxonomy" id="2530354"/>
    <lineage>
        <taxon>Bacteria</taxon>
        <taxon>Bacillati</taxon>
        <taxon>Cyanobacteriota</taxon>
        <taxon>Cyanophyceae</taxon>
        <taxon>Oscillatoriophycideae</taxon>
        <taxon>Aerosakkonematales</taxon>
        <taxon>Aerosakkonemataceae</taxon>
        <taxon>Microseira</taxon>
    </lineage>
</organism>
<evidence type="ECO:0000313" key="3">
    <source>
        <dbReference type="Proteomes" id="UP001050975"/>
    </source>
</evidence>
<comment type="caution">
    <text evidence="2">The sequence shown here is derived from an EMBL/GenBank/DDBJ whole genome shotgun (WGS) entry which is preliminary data.</text>
</comment>
<dbReference type="Pfam" id="PF05685">
    <property type="entry name" value="Uma2"/>
    <property type="match status" value="1"/>
</dbReference>
<protein>
    <recommendedName>
        <fullName evidence="1">Putative restriction endonuclease domain-containing protein</fullName>
    </recommendedName>
</protein>